<reference evidence="2 3" key="1">
    <citation type="submission" date="2015-04" db="EMBL/GenBank/DDBJ databases">
        <title>Complete genome sequence of Schizopora paradoxa KUC8140, a cosmopolitan wood degrader in East Asia.</title>
        <authorList>
            <consortium name="DOE Joint Genome Institute"/>
            <person name="Min B."/>
            <person name="Park H."/>
            <person name="Jang Y."/>
            <person name="Kim J.-J."/>
            <person name="Kim K.H."/>
            <person name="Pangilinan J."/>
            <person name="Lipzen A."/>
            <person name="Riley R."/>
            <person name="Grigoriev I.V."/>
            <person name="Spatafora J.W."/>
            <person name="Choi I.-G."/>
        </authorList>
    </citation>
    <scope>NUCLEOTIDE SEQUENCE [LARGE SCALE GENOMIC DNA]</scope>
    <source>
        <strain evidence="2 3">KUC8140</strain>
    </source>
</reference>
<feature type="compositionally biased region" description="Polar residues" evidence="1">
    <location>
        <begin position="1"/>
        <end position="11"/>
    </location>
</feature>
<dbReference type="Proteomes" id="UP000053477">
    <property type="component" value="Unassembled WGS sequence"/>
</dbReference>
<protein>
    <submittedName>
        <fullName evidence="2">Uncharacterized protein</fullName>
    </submittedName>
</protein>
<evidence type="ECO:0000313" key="3">
    <source>
        <dbReference type="Proteomes" id="UP000053477"/>
    </source>
</evidence>
<gene>
    <name evidence="2" type="ORF">SCHPADRAFT_896744</name>
</gene>
<sequence length="155" mass="17963">MTTTMTATKSGMSPPVSRLPYTDEDRKLADLIRANIPQETKKHLVLAFKFDWDWALQKALQLYGDFSTDERSEEYMVNINKFRYHIIRESGIASCLDYYLTPITDSDGISRHEALIGLAENRKGRSRIPTIPRIRKLMELLETDEPPKWYPVAKL</sequence>
<evidence type="ECO:0000313" key="2">
    <source>
        <dbReference type="EMBL" id="KLO04820.1"/>
    </source>
</evidence>
<organism evidence="2 3">
    <name type="scientific">Schizopora paradoxa</name>
    <dbReference type="NCBI Taxonomy" id="27342"/>
    <lineage>
        <taxon>Eukaryota</taxon>
        <taxon>Fungi</taxon>
        <taxon>Dikarya</taxon>
        <taxon>Basidiomycota</taxon>
        <taxon>Agaricomycotina</taxon>
        <taxon>Agaricomycetes</taxon>
        <taxon>Hymenochaetales</taxon>
        <taxon>Schizoporaceae</taxon>
        <taxon>Schizopora</taxon>
    </lineage>
</organism>
<dbReference type="AlphaFoldDB" id="A0A0H2QZ17"/>
<feature type="region of interest" description="Disordered" evidence="1">
    <location>
        <begin position="1"/>
        <end position="21"/>
    </location>
</feature>
<name>A0A0H2QZ17_9AGAM</name>
<dbReference type="EMBL" id="KQ086424">
    <property type="protein sequence ID" value="KLO04820.1"/>
    <property type="molecule type" value="Genomic_DNA"/>
</dbReference>
<evidence type="ECO:0000256" key="1">
    <source>
        <dbReference type="SAM" id="MobiDB-lite"/>
    </source>
</evidence>
<dbReference type="InParanoid" id="A0A0H2QZ17"/>
<keyword evidence="3" id="KW-1185">Reference proteome</keyword>
<accession>A0A0H2QZ17</accession>
<proteinExistence type="predicted"/>